<proteinExistence type="predicted"/>
<sequence>MTASEIHRDLHLDERAVRVLAHPLRSRLLGELRLHGPATATRLAETLGTNSGATSYHLRALEAVGLVADTGEGAGRRRLWAASTESHSWTNSDFAGDDDAQAALGWLRRDYVRQFAVRAEQWLDAEPEWPAEWVDLLGQGDSLLVVTSAQLAAFRAELDTLLEKYRTAGEGDPGARRLHFVEQTMPIDPSPPVAVEGGSASED</sequence>
<organism evidence="2 3">
    <name type="scientific">Leucobacter iarius</name>
    <dbReference type="NCBI Taxonomy" id="333963"/>
    <lineage>
        <taxon>Bacteria</taxon>
        <taxon>Bacillati</taxon>
        <taxon>Actinomycetota</taxon>
        <taxon>Actinomycetes</taxon>
        <taxon>Micrococcales</taxon>
        <taxon>Microbacteriaceae</taxon>
        <taxon>Leucobacter</taxon>
    </lineage>
</organism>
<dbReference type="EMBL" id="BAAAOB010000003">
    <property type="protein sequence ID" value="GAA1795731.1"/>
    <property type="molecule type" value="Genomic_DNA"/>
</dbReference>
<reference evidence="2 3" key="1">
    <citation type="journal article" date="2019" name="Int. J. Syst. Evol. Microbiol.">
        <title>The Global Catalogue of Microorganisms (GCM) 10K type strain sequencing project: providing services to taxonomists for standard genome sequencing and annotation.</title>
        <authorList>
            <consortium name="The Broad Institute Genomics Platform"/>
            <consortium name="The Broad Institute Genome Sequencing Center for Infectious Disease"/>
            <person name="Wu L."/>
            <person name="Ma J."/>
        </authorList>
    </citation>
    <scope>NUCLEOTIDE SEQUENCE [LARGE SCALE GENOMIC DNA]</scope>
    <source>
        <strain evidence="2 3">JCM 14736</strain>
    </source>
</reference>
<dbReference type="InterPro" id="IPR036390">
    <property type="entry name" value="WH_DNA-bd_sf"/>
</dbReference>
<dbReference type="Pfam" id="PF12840">
    <property type="entry name" value="HTH_20"/>
    <property type="match status" value="1"/>
</dbReference>
<dbReference type="CDD" id="cd00090">
    <property type="entry name" value="HTH_ARSR"/>
    <property type="match status" value="1"/>
</dbReference>
<name>A0ABN2LPD1_9MICO</name>
<dbReference type="InterPro" id="IPR001845">
    <property type="entry name" value="HTH_ArsR_DNA-bd_dom"/>
</dbReference>
<dbReference type="Gene3D" id="1.10.10.10">
    <property type="entry name" value="Winged helix-like DNA-binding domain superfamily/Winged helix DNA-binding domain"/>
    <property type="match status" value="1"/>
</dbReference>
<dbReference type="InterPro" id="IPR036388">
    <property type="entry name" value="WH-like_DNA-bd_sf"/>
</dbReference>
<keyword evidence="3" id="KW-1185">Reference proteome</keyword>
<protein>
    <submittedName>
        <fullName evidence="2">Helix-turn-helix domain-containing protein</fullName>
    </submittedName>
</protein>
<dbReference type="SUPFAM" id="SSF46785">
    <property type="entry name" value="Winged helix' DNA-binding domain"/>
    <property type="match status" value="1"/>
</dbReference>
<accession>A0ABN2LPD1</accession>
<dbReference type="RefSeq" id="WP_344032851.1">
    <property type="nucleotide sequence ID" value="NZ_BAAAOB010000003.1"/>
</dbReference>
<evidence type="ECO:0000313" key="3">
    <source>
        <dbReference type="Proteomes" id="UP001500851"/>
    </source>
</evidence>
<dbReference type="Proteomes" id="UP001500851">
    <property type="component" value="Unassembled WGS sequence"/>
</dbReference>
<dbReference type="InterPro" id="IPR011991">
    <property type="entry name" value="ArsR-like_HTH"/>
</dbReference>
<comment type="caution">
    <text evidence="2">The sequence shown here is derived from an EMBL/GenBank/DDBJ whole genome shotgun (WGS) entry which is preliminary data.</text>
</comment>
<feature type="domain" description="HTH arsR-type" evidence="1">
    <location>
        <begin position="15"/>
        <end position="109"/>
    </location>
</feature>
<evidence type="ECO:0000259" key="1">
    <source>
        <dbReference type="SMART" id="SM00418"/>
    </source>
</evidence>
<gene>
    <name evidence="2" type="ORF">GCM10009768_26000</name>
</gene>
<dbReference type="SMART" id="SM00418">
    <property type="entry name" value="HTH_ARSR"/>
    <property type="match status" value="1"/>
</dbReference>
<evidence type="ECO:0000313" key="2">
    <source>
        <dbReference type="EMBL" id="GAA1795731.1"/>
    </source>
</evidence>